<dbReference type="Proteomes" id="UP000694888">
    <property type="component" value="Unplaced"/>
</dbReference>
<dbReference type="Gene3D" id="3.40.220.10">
    <property type="entry name" value="Leucine Aminopeptidase, subunit E, domain 1"/>
    <property type="match status" value="1"/>
</dbReference>
<evidence type="ECO:0000313" key="9">
    <source>
        <dbReference type="RefSeq" id="XP_005108917.2"/>
    </source>
</evidence>
<feature type="compositionally biased region" description="Basic residues" evidence="6">
    <location>
        <begin position="52"/>
        <end position="66"/>
    </location>
</feature>
<evidence type="ECO:0000256" key="1">
    <source>
        <dbReference type="ARBA" id="ARBA00004123"/>
    </source>
</evidence>
<dbReference type="RefSeq" id="XP_005108917.2">
    <property type="nucleotide sequence ID" value="XM_005108860.3"/>
</dbReference>
<keyword evidence="3" id="KW-0808">Transferase</keyword>
<feature type="region of interest" description="Disordered" evidence="6">
    <location>
        <begin position="38"/>
        <end position="66"/>
    </location>
</feature>
<evidence type="ECO:0000256" key="2">
    <source>
        <dbReference type="ARBA" id="ARBA00022676"/>
    </source>
</evidence>
<evidence type="ECO:0000259" key="7">
    <source>
        <dbReference type="PROSITE" id="PS51154"/>
    </source>
</evidence>
<dbReference type="Pfam" id="PF01661">
    <property type="entry name" value="Macro"/>
    <property type="match status" value="1"/>
</dbReference>
<dbReference type="GeneID" id="101855752"/>
<dbReference type="InterPro" id="IPR002589">
    <property type="entry name" value="Macro_dom"/>
</dbReference>
<evidence type="ECO:0000313" key="8">
    <source>
        <dbReference type="Proteomes" id="UP000694888"/>
    </source>
</evidence>
<dbReference type="Gene3D" id="3.90.228.10">
    <property type="match status" value="1"/>
</dbReference>
<protein>
    <submittedName>
        <fullName evidence="9">Uncharacterized protein LOC101855752</fullName>
    </submittedName>
</protein>
<dbReference type="PROSITE" id="PS51154">
    <property type="entry name" value="MACRO"/>
    <property type="match status" value="1"/>
</dbReference>
<dbReference type="SUPFAM" id="SSF52949">
    <property type="entry name" value="Macro domain-like"/>
    <property type="match status" value="1"/>
</dbReference>
<evidence type="ECO:0000256" key="3">
    <source>
        <dbReference type="ARBA" id="ARBA00022679"/>
    </source>
</evidence>
<dbReference type="InterPro" id="IPR043472">
    <property type="entry name" value="Macro_dom-like"/>
</dbReference>
<feature type="region of interest" description="Disordered" evidence="6">
    <location>
        <begin position="645"/>
        <end position="667"/>
    </location>
</feature>
<dbReference type="PANTHER" id="PTHR14453">
    <property type="entry name" value="PARP/ZINC FINGER CCCH TYPE DOMAIN CONTAINING PROTEIN"/>
    <property type="match status" value="1"/>
</dbReference>
<name>A0ABM0K508_APLCA</name>
<evidence type="ECO:0000256" key="4">
    <source>
        <dbReference type="ARBA" id="ARBA00023027"/>
    </source>
</evidence>
<keyword evidence="2" id="KW-0328">Glycosyltransferase</keyword>
<accession>A0ABM0K508</accession>
<sequence length="1036" mass="116776">MTTFGGQKGVAWKFRDSPKNSSAFASDILESAEEVFGNERRTSDAALSAGNKRYRKSATRKKAGRGRSKFIMTKNTPFIFDVEGASFQLENPFSPADASTFPEAAHSFPGETYWEHSRNIEHLQRDIHQREKENAQLREKNRHEADSVVMTELEKGFLSDLLQSTRKCSAYYDQQTGKVQLRGTYEHVSQRKLDLLVRKGQIQSVSLELSPAFFDVLCEEKGKRYLEAQLQGVSWALRENCLTFASLKKEVLDDCLLLMQKKLKCTVRREVKGKDVIFHVKSFLASNEAQKYLVVCEQSGEKEMLLLTWTGVEGDILSLCEKIDAIIQKRSIQIATFRPRSPSIALFFRKYLEPEVREQFGRFISGDSDTSSGFSLILKGNGEEVKSCLKKLGHMQDLIKSGTWELGAEFEDTDVELLAIGLRDELCQTEISEFEEQKKCLVLSNIQPARTWEASVSGEAFRATQTCQVILKSTGDITEELSDVLVCVLTEKLDARKTRVGRAFSRKCPSFCQQLKSQTRGHRSTEQAAVLVTKNNLEPLSCQAVVHIILSPWTGASGDTQRLQLSRAVHQTLVLTTDMGARSISFPPLGCGCTLKFPPDEAAGCLVKSIQNFLRLNPNSCLSEIVCLAPGTEYSQSLQECLTRELPRDDDSSVASRDTSQREMMPSGAPAITIVTRHEVQLSTLWTELKTMLSRICLHENYFHQKYLESWPDETINAIRKGSQELGVSAEISSHPIRKTRQPSYRIRGRKNAVQEMYLFIQDRFNDITSVVRPTLHEINGPKRYTQEFLSRASSVEERYPPYWFNRTPDPKRYNIVGLTMNAIAGVLTLTDPQRATGSDQTSSAAGSIQVTGILRLEAPRMFEKYAHNRKRLFQSAVRQRSCLKKPDLISGKLQSTESLPGSMKNGVYGEVNEYYLIHVCSERSLDTWLASGRYPQQRDHGVSFWSDPKAALCHAGPQVAGNVWILARVLLGHIYVNTRKKEWRRPPCIECGQELCRCNTGLYDSVVTHTPEGHLKLTVYDVTACYPEYIATVTG</sequence>
<keyword evidence="4" id="KW-0520">NAD</keyword>
<keyword evidence="8" id="KW-1185">Reference proteome</keyword>
<gene>
    <name evidence="9" type="primary">LOC101855752</name>
</gene>
<reference evidence="9" key="1">
    <citation type="submission" date="2025-08" db="UniProtKB">
        <authorList>
            <consortium name="RefSeq"/>
        </authorList>
    </citation>
    <scope>IDENTIFICATION</scope>
</reference>
<organism evidence="8 9">
    <name type="scientific">Aplysia californica</name>
    <name type="common">California sea hare</name>
    <dbReference type="NCBI Taxonomy" id="6500"/>
    <lineage>
        <taxon>Eukaryota</taxon>
        <taxon>Metazoa</taxon>
        <taxon>Spiralia</taxon>
        <taxon>Lophotrochozoa</taxon>
        <taxon>Mollusca</taxon>
        <taxon>Gastropoda</taxon>
        <taxon>Heterobranchia</taxon>
        <taxon>Euthyneura</taxon>
        <taxon>Tectipleura</taxon>
        <taxon>Aplysiida</taxon>
        <taxon>Aplysioidea</taxon>
        <taxon>Aplysiidae</taxon>
        <taxon>Aplysia</taxon>
    </lineage>
</organism>
<dbReference type="PANTHER" id="PTHR14453:SF67">
    <property type="entry name" value="POLY [ADP-RIBOSE] POLYMERASE"/>
    <property type="match status" value="1"/>
</dbReference>
<comment type="subcellular location">
    <subcellularLocation>
        <location evidence="1">Nucleus</location>
    </subcellularLocation>
</comment>
<keyword evidence="5" id="KW-0539">Nucleus</keyword>
<evidence type="ECO:0000256" key="6">
    <source>
        <dbReference type="SAM" id="MobiDB-lite"/>
    </source>
</evidence>
<feature type="domain" description="Macro" evidence="7">
    <location>
        <begin position="457"/>
        <end position="646"/>
    </location>
</feature>
<proteinExistence type="predicted"/>
<evidence type="ECO:0000256" key="5">
    <source>
        <dbReference type="ARBA" id="ARBA00023242"/>
    </source>
</evidence>
<dbReference type="InterPro" id="IPR052056">
    <property type="entry name" value="Mono-ARTD/PARP"/>
</dbReference>